<protein>
    <submittedName>
        <fullName evidence="5">Carbohydrate kinase</fullName>
    </submittedName>
</protein>
<evidence type="ECO:0000256" key="3">
    <source>
        <dbReference type="SAM" id="MobiDB-lite"/>
    </source>
</evidence>
<feature type="region of interest" description="Disordered" evidence="3">
    <location>
        <begin position="1"/>
        <end position="20"/>
    </location>
</feature>
<feature type="domain" description="Carbohydrate kinase PfkB" evidence="4">
    <location>
        <begin position="36"/>
        <end position="319"/>
    </location>
</feature>
<dbReference type="PROSITE" id="PS00583">
    <property type="entry name" value="PFKB_KINASES_1"/>
    <property type="match status" value="1"/>
</dbReference>
<dbReference type="Pfam" id="PF00294">
    <property type="entry name" value="PfkB"/>
    <property type="match status" value="1"/>
</dbReference>
<evidence type="ECO:0000313" key="5">
    <source>
        <dbReference type="EMBL" id="KAA2244090.1"/>
    </source>
</evidence>
<dbReference type="AlphaFoldDB" id="A0A5B2W078"/>
<dbReference type="EMBL" id="VUOA01000005">
    <property type="protein sequence ID" value="KAA2244090.1"/>
    <property type="molecule type" value="Genomic_DNA"/>
</dbReference>
<dbReference type="CDD" id="cd01941">
    <property type="entry name" value="YeiC_kinase_like"/>
    <property type="match status" value="1"/>
</dbReference>
<dbReference type="InterPro" id="IPR011611">
    <property type="entry name" value="PfkB_dom"/>
</dbReference>
<dbReference type="OrthoDB" id="9806249at2"/>
<dbReference type="PANTHER" id="PTHR10584:SF166">
    <property type="entry name" value="RIBOKINASE"/>
    <property type="match status" value="1"/>
</dbReference>
<sequence>MEARSAPNPHGPAGAKARIWAPGRGGEGGLSVDGLVLCIGGATVDRLYRAADELVPGTSNPVVSSRAFGGVARNVAETLARLGTPVALVSVVGADENGRAIRDHLAVLGVDVGFLREIPGARTAEYVAVTGPSGDLAFGLADMAILDRLGPGTVEDARCATAALMVMDCNLPASTLREFLARRRAGHGPPVAVDAVSVAKVMRLPKQLGGVDVLFLNLDEARAALGATLPAEDAVGALLARGARAVVLTRGPSGLLVADERGVEAMPAVPVGAVADVTGAGDALVGATAMGLARGEDLRVALRAGLAAAALALERPGGVRPDLGPALLAAGIKQMP</sequence>
<keyword evidence="2 5" id="KW-0418">Kinase</keyword>
<keyword evidence="6" id="KW-1185">Reference proteome</keyword>
<gene>
    <name evidence="5" type="ORF">F0L46_02295</name>
</gene>
<evidence type="ECO:0000256" key="1">
    <source>
        <dbReference type="ARBA" id="ARBA00022679"/>
    </source>
</evidence>
<dbReference type="InterPro" id="IPR029056">
    <property type="entry name" value="Ribokinase-like"/>
</dbReference>
<comment type="caution">
    <text evidence="5">The sequence shown here is derived from an EMBL/GenBank/DDBJ whole genome shotgun (WGS) entry which is preliminary data.</text>
</comment>
<dbReference type="SUPFAM" id="SSF53613">
    <property type="entry name" value="Ribokinase-like"/>
    <property type="match status" value="1"/>
</dbReference>
<dbReference type="InterPro" id="IPR002173">
    <property type="entry name" value="Carboh/pur_kinase_PfkB_CS"/>
</dbReference>
<dbReference type="GO" id="GO:0016301">
    <property type="term" value="F:kinase activity"/>
    <property type="evidence" value="ECO:0007669"/>
    <property type="project" value="UniProtKB-KW"/>
</dbReference>
<evidence type="ECO:0000259" key="4">
    <source>
        <dbReference type="Pfam" id="PF00294"/>
    </source>
</evidence>
<evidence type="ECO:0000313" key="6">
    <source>
        <dbReference type="Proteomes" id="UP000323142"/>
    </source>
</evidence>
<keyword evidence="1" id="KW-0808">Transferase</keyword>
<evidence type="ECO:0000256" key="2">
    <source>
        <dbReference type="ARBA" id="ARBA00022777"/>
    </source>
</evidence>
<dbReference type="Gene3D" id="3.40.1190.20">
    <property type="match status" value="1"/>
</dbReference>
<dbReference type="PANTHER" id="PTHR10584">
    <property type="entry name" value="SUGAR KINASE"/>
    <property type="match status" value="1"/>
</dbReference>
<name>A0A5B2W078_9HYPH</name>
<organism evidence="5 6">
    <name type="scientific">Salinarimonas soli</name>
    <dbReference type="NCBI Taxonomy" id="1638099"/>
    <lineage>
        <taxon>Bacteria</taxon>
        <taxon>Pseudomonadati</taxon>
        <taxon>Pseudomonadota</taxon>
        <taxon>Alphaproteobacteria</taxon>
        <taxon>Hyphomicrobiales</taxon>
        <taxon>Salinarimonadaceae</taxon>
        <taxon>Salinarimonas</taxon>
    </lineage>
</organism>
<dbReference type="Proteomes" id="UP000323142">
    <property type="component" value="Unassembled WGS sequence"/>
</dbReference>
<reference evidence="5 6" key="1">
    <citation type="submission" date="2019-09" db="EMBL/GenBank/DDBJ databases">
        <title>Salinarimonas rosea gen. nov., sp. nov., a new member of the a-2 subgroup of the Proteobacteria.</title>
        <authorList>
            <person name="Liu J."/>
        </authorList>
    </citation>
    <scope>NUCLEOTIDE SEQUENCE [LARGE SCALE GENOMIC DNA]</scope>
    <source>
        <strain evidence="5 6">BN140002</strain>
    </source>
</reference>
<reference evidence="5 6" key="2">
    <citation type="submission" date="2019-09" db="EMBL/GenBank/DDBJ databases">
        <authorList>
            <person name="Jin C."/>
        </authorList>
    </citation>
    <scope>NUCLEOTIDE SEQUENCE [LARGE SCALE GENOMIC DNA]</scope>
    <source>
        <strain evidence="5 6">BN140002</strain>
    </source>
</reference>
<accession>A0A5B2W078</accession>
<proteinExistence type="predicted"/>